<feature type="transmembrane region" description="Helical" evidence="7">
    <location>
        <begin position="251"/>
        <end position="272"/>
    </location>
</feature>
<evidence type="ECO:0000256" key="3">
    <source>
        <dbReference type="ARBA" id="ARBA00022475"/>
    </source>
</evidence>
<feature type="transmembrane region" description="Helical" evidence="7">
    <location>
        <begin position="76"/>
        <end position="94"/>
    </location>
</feature>
<dbReference type="RefSeq" id="WP_245728872.1">
    <property type="nucleotide sequence ID" value="NZ_FNQR01000004.1"/>
</dbReference>
<dbReference type="InterPro" id="IPR050638">
    <property type="entry name" value="AA-Vitamin_Transporters"/>
</dbReference>
<dbReference type="GO" id="GO:0005886">
    <property type="term" value="C:plasma membrane"/>
    <property type="evidence" value="ECO:0007669"/>
    <property type="project" value="UniProtKB-SubCell"/>
</dbReference>
<keyword evidence="3" id="KW-1003">Cell membrane</keyword>
<feature type="transmembrane region" description="Helical" evidence="7">
    <location>
        <begin position="43"/>
        <end position="64"/>
    </location>
</feature>
<feature type="domain" description="EamA" evidence="8">
    <location>
        <begin position="160"/>
        <end position="293"/>
    </location>
</feature>
<proteinExistence type="inferred from homology"/>
<sequence>MASEMSSLGKKKGLLGFLILSITIIWGYAWALMKASLDFMGPFTFSALRFGTGTMTMFLVLLIFKVGPPPKDKWRHLAIIGLLQTTVVFLLVMYGLRFVDAGKSSVLLYSMPIWSSLLAAKFLGEKIQKMKAAGLTFGMIGLITILGWDVLIDQNMTVLTGEVLIILAAISWGASNVYYRKKLKNITNLQVSAYQMLFGTIGLALAAFIIEWGEPLHLTPKSIYYVLFTGVLASALCFTLWFIILNNIDMVTATLSTLLVPVFGMIFGVVLLNEQLTPNIILGSIFILSGIAISQIFKEKPLPQHIQ</sequence>
<dbReference type="STRING" id="571932.SAMN05421743_104209"/>
<dbReference type="InterPro" id="IPR037185">
    <property type="entry name" value="EmrE-like"/>
</dbReference>
<dbReference type="Pfam" id="PF00892">
    <property type="entry name" value="EamA"/>
    <property type="match status" value="2"/>
</dbReference>
<dbReference type="Gene3D" id="1.10.3730.20">
    <property type="match status" value="1"/>
</dbReference>
<dbReference type="PANTHER" id="PTHR32322">
    <property type="entry name" value="INNER MEMBRANE TRANSPORTER"/>
    <property type="match status" value="1"/>
</dbReference>
<keyword evidence="6 7" id="KW-0472">Membrane</keyword>
<organism evidence="9 10">
    <name type="scientific">Thalassobacillus cyri</name>
    <dbReference type="NCBI Taxonomy" id="571932"/>
    <lineage>
        <taxon>Bacteria</taxon>
        <taxon>Bacillati</taxon>
        <taxon>Bacillota</taxon>
        <taxon>Bacilli</taxon>
        <taxon>Bacillales</taxon>
        <taxon>Bacillaceae</taxon>
        <taxon>Thalassobacillus</taxon>
    </lineage>
</organism>
<dbReference type="InterPro" id="IPR000620">
    <property type="entry name" value="EamA_dom"/>
</dbReference>
<keyword evidence="4 7" id="KW-0812">Transmembrane</keyword>
<gene>
    <name evidence="9" type="ORF">SAMN05421743_104209</name>
</gene>
<keyword evidence="10" id="KW-1185">Reference proteome</keyword>
<comment type="subcellular location">
    <subcellularLocation>
        <location evidence="1">Cell membrane</location>
        <topology evidence="1">Multi-pass membrane protein</topology>
    </subcellularLocation>
</comment>
<feature type="transmembrane region" description="Helical" evidence="7">
    <location>
        <begin position="278"/>
        <end position="297"/>
    </location>
</feature>
<evidence type="ECO:0000313" key="9">
    <source>
        <dbReference type="EMBL" id="SEA39642.1"/>
    </source>
</evidence>
<feature type="transmembrane region" description="Helical" evidence="7">
    <location>
        <begin position="158"/>
        <end position="179"/>
    </location>
</feature>
<evidence type="ECO:0000256" key="4">
    <source>
        <dbReference type="ARBA" id="ARBA00022692"/>
    </source>
</evidence>
<reference evidence="9 10" key="1">
    <citation type="submission" date="2016-10" db="EMBL/GenBank/DDBJ databases">
        <authorList>
            <person name="de Groot N.N."/>
        </authorList>
    </citation>
    <scope>NUCLEOTIDE SEQUENCE [LARGE SCALE GENOMIC DNA]</scope>
    <source>
        <strain evidence="9 10">CCM7597</strain>
    </source>
</reference>
<evidence type="ECO:0000313" key="10">
    <source>
        <dbReference type="Proteomes" id="UP000198584"/>
    </source>
</evidence>
<dbReference type="EMBL" id="FNQR01000004">
    <property type="protein sequence ID" value="SEA39642.1"/>
    <property type="molecule type" value="Genomic_DNA"/>
</dbReference>
<accession>A0A1H4AVJ1</accession>
<evidence type="ECO:0000256" key="7">
    <source>
        <dbReference type="SAM" id="Phobius"/>
    </source>
</evidence>
<comment type="similarity">
    <text evidence="2">Belongs to the EamA transporter family.</text>
</comment>
<protein>
    <submittedName>
        <fullName evidence="9">Permease of the drug/metabolite transporter (DMT) superfamily</fullName>
    </submittedName>
</protein>
<evidence type="ECO:0000259" key="8">
    <source>
        <dbReference type="Pfam" id="PF00892"/>
    </source>
</evidence>
<feature type="domain" description="EamA" evidence="8">
    <location>
        <begin position="17"/>
        <end position="146"/>
    </location>
</feature>
<name>A0A1H4AVJ1_9BACI</name>
<feature type="transmembrane region" description="Helical" evidence="7">
    <location>
        <begin position="191"/>
        <end position="210"/>
    </location>
</feature>
<dbReference type="AlphaFoldDB" id="A0A1H4AVJ1"/>
<dbReference type="SUPFAM" id="SSF103481">
    <property type="entry name" value="Multidrug resistance efflux transporter EmrE"/>
    <property type="match status" value="2"/>
</dbReference>
<evidence type="ECO:0000256" key="1">
    <source>
        <dbReference type="ARBA" id="ARBA00004651"/>
    </source>
</evidence>
<dbReference type="PANTHER" id="PTHR32322:SF18">
    <property type="entry name" value="S-ADENOSYLMETHIONINE_S-ADENOSYLHOMOCYSTEINE TRANSPORTER"/>
    <property type="match status" value="1"/>
</dbReference>
<feature type="transmembrane region" description="Helical" evidence="7">
    <location>
        <begin position="106"/>
        <end position="123"/>
    </location>
</feature>
<feature type="transmembrane region" description="Helical" evidence="7">
    <location>
        <begin position="135"/>
        <end position="152"/>
    </location>
</feature>
<feature type="transmembrane region" description="Helical" evidence="7">
    <location>
        <begin position="12"/>
        <end position="31"/>
    </location>
</feature>
<evidence type="ECO:0000256" key="5">
    <source>
        <dbReference type="ARBA" id="ARBA00022989"/>
    </source>
</evidence>
<dbReference type="Proteomes" id="UP000198584">
    <property type="component" value="Unassembled WGS sequence"/>
</dbReference>
<evidence type="ECO:0000256" key="6">
    <source>
        <dbReference type="ARBA" id="ARBA00023136"/>
    </source>
</evidence>
<feature type="transmembrane region" description="Helical" evidence="7">
    <location>
        <begin position="222"/>
        <end position="244"/>
    </location>
</feature>
<evidence type="ECO:0000256" key="2">
    <source>
        <dbReference type="ARBA" id="ARBA00007362"/>
    </source>
</evidence>
<keyword evidence="5 7" id="KW-1133">Transmembrane helix</keyword>